<dbReference type="RefSeq" id="WP_394320806.1">
    <property type="nucleotide sequence ID" value="NZ_JBHMQU010000064.1"/>
</dbReference>
<keyword evidence="2" id="KW-1185">Reference proteome</keyword>
<proteinExistence type="predicted"/>
<sequence>MKIDVHPPARPLAPRVSQASANQLEATFLAEMLKIAMPDPGSGGFGGGIGETQFGSFLTEQRATEMAARIDLGLTRRRGYDHA</sequence>
<name>A0ABV6T898_9RHOB</name>
<protein>
    <recommendedName>
        <fullName evidence="3">Rod binding protein</fullName>
    </recommendedName>
</protein>
<accession>A0ABV6T898</accession>
<dbReference type="EMBL" id="JBHMQU010000064">
    <property type="protein sequence ID" value="MFC0812939.1"/>
    <property type="molecule type" value="Genomic_DNA"/>
</dbReference>
<evidence type="ECO:0008006" key="3">
    <source>
        <dbReference type="Google" id="ProtNLM"/>
    </source>
</evidence>
<comment type="caution">
    <text evidence="1">The sequence shown here is derived from an EMBL/GenBank/DDBJ whole genome shotgun (WGS) entry which is preliminary data.</text>
</comment>
<evidence type="ECO:0000313" key="1">
    <source>
        <dbReference type="EMBL" id="MFC0812939.1"/>
    </source>
</evidence>
<reference evidence="1 2" key="1">
    <citation type="submission" date="2024-09" db="EMBL/GenBank/DDBJ databases">
        <authorList>
            <person name="Sun Q."/>
            <person name="Mori K."/>
        </authorList>
    </citation>
    <scope>NUCLEOTIDE SEQUENCE [LARGE SCALE GENOMIC DNA]</scope>
    <source>
        <strain evidence="1 2">KCTC 42086</strain>
    </source>
</reference>
<gene>
    <name evidence="1" type="ORF">ACFHYO_12565</name>
</gene>
<organism evidence="1 2">
    <name type="scientific">Paracoccus panacisoli</name>
    <dbReference type="NCBI Taxonomy" id="1510163"/>
    <lineage>
        <taxon>Bacteria</taxon>
        <taxon>Pseudomonadati</taxon>
        <taxon>Pseudomonadota</taxon>
        <taxon>Alphaproteobacteria</taxon>
        <taxon>Rhodobacterales</taxon>
        <taxon>Paracoccaceae</taxon>
        <taxon>Paracoccus</taxon>
    </lineage>
</organism>
<dbReference type="Proteomes" id="UP001589920">
    <property type="component" value="Unassembled WGS sequence"/>
</dbReference>
<evidence type="ECO:0000313" key="2">
    <source>
        <dbReference type="Proteomes" id="UP001589920"/>
    </source>
</evidence>